<dbReference type="EnsemblMetazoa" id="XM_038215065.1">
    <property type="protein sequence ID" value="XP_038070993.1"/>
    <property type="gene ID" value="LOC119739925"/>
</dbReference>
<feature type="region of interest" description="Disordered" evidence="1">
    <location>
        <begin position="119"/>
        <end position="169"/>
    </location>
</feature>
<keyword evidence="3" id="KW-1185">Reference proteome</keyword>
<dbReference type="Proteomes" id="UP000887568">
    <property type="component" value="Unplaced"/>
</dbReference>
<dbReference type="InterPro" id="IPR040396">
    <property type="entry name" value="PAIP2-like"/>
</dbReference>
<dbReference type="GeneID" id="119739925"/>
<dbReference type="GO" id="GO:0005737">
    <property type="term" value="C:cytoplasm"/>
    <property type="evidence" value="ECO:0007669"/>
    <property type="project" value="TreeGrafter"/>
</dbReference>
<reference evidence="2" key="1">
    <citation type="submission" date="2022-11" db="UniProtKB">
        <authorList>
            <consortium name="EnsemblMetazoa"/>
        </authorList>
    </citation>
    <scope>IDENTIFICATION</scope>
</reference>
<dbReference type="RefSeq" id="XP_038070993.1">
    <property type="nucleotide sequence ID" value="XM_038215065.1"/>
</dbReference>
<dbReference type="RefSeq" id="XP_038070992.1">
    <property type="nucleotide sequence ID" value="XM_038215064.1"/>
</dbReference>
<organism evidence="2 3">
    <name type="scientific">Patiria miniata</name>
    <name type="common">Bat star</name>
    <name type="synonym">Asterina miniata</name>
    <dbReference type="NCBI Taxonomy" id="46514"/>
    <lineage>
        <taxon>Eukaryota</taxon>
        <taxon>Metazoa</taxon>
        <taxon>Echinodermata</taxon>
        <taxon>Eleutherozoa</taxon>
        <taxon>Asterozoa</taxon>
        <taxon>Asteroidea</taxon>
        <taxon>Valvatacea</taxon>
        <taxon>Valvatida</taxon>
        <taxon>Asterinidae</taxon>
        <taxon>Patiria</taxon>
    </lineage>
</organism>
<accession>A0A914B6A2</accession>
<feature type="region of interest" description="Disordered" evidence="1">
    <location>
        <begin position="1"/>
        <end position="35"/>
    </location>
</feature>
<protein>
    <submittedName>
        <fullName evidence="2">Uncharacterized protein</fullName>
    </submittedName>
</protein>
<dbReference type="OMA" id="PFEEYMW"/>
<dbReference type="GO" id="GO:0000900">
    <property type="term" value="F:mRNA regulatory element binding translation repressor activity"/>
    <property type="evidence" value="ECO:0007669"/>
    <property type="project" value="InterPro"/>
</dbReference>
<proteinExistence type="predicted"/>
<name>A0A914B6A2_PATMI</name>
<sequence length="169" mass="18124">MEKSSTGSGDGAENDPNKDKDTAAMTTSNEQDNPFAEYMWMGDPKEEDEVNLQVMEEILEEEFIESCFEDMLEEEALGLFTPPGEEPGGDGDDEIIPALHSLSLDENDAVADLNAVVDVESRDDENQDHEGDGWRGGANGSTPSGFGGQGSDGESENSDADSLGDTPQR</sequence>
<feature type="compositionally biased region" description="Gly residues" evidence="1">
    <location>
        <begin position="134"/>
        <end position="151"/>
    </location>
</feature>
<dbReference type="PANTHER" id="PTHR13154:SF6">
    <property type="entry name" value="GEO05078P1"/>
    <property type="match status" value="1"/>
</dbReference>
<dbReference type="GO" id="GO:0045947">
    <property type="term" value="P:negative regulation of translational initiation"/>
    <property type="evidence" value="ECO:0007669"/>
    <property type="project" value="InterPro"/>
</dbReference>
<evidence type="ECO:0000313" key="2">
    <source>
        <dbReference type="EnsemblMetazoa" id="XP_038070992.1"/>
    </source>
</evidence>
<evidence type="ECO:0000313" key="3">
    <source>
        <dbReference type="Proteomes" id="UP000887568"/>
    </source>
</evidence>
<dbReference type="EnsemblMetazoa" id="XM_038215064.1">
    <property type="protein sequence ID" value="XP_038070992.1"/>
    <property type="gene ID" value="LOC119739925"/>
</dbReference>
<dbReference type="OrthoDB" id="5985142at2759"/>
<evidence type="ECO:0000256" key="1">
    <source>
        <dbReference type="SAM" id="MobiDB-lite"/>
    </source>
</evidence>
<dbReference type="AlphaFoldDB" id="A0A914B6A2"/>
<dbReference type="PANTHER" id="PTHR13154">
    <property type="entry name" value="POLYADENYLATE-BINDING PROTEIN-INTERACTING PROTEIN 2"/>
    <property type="match status" value="1"/>
</dbReference>